<dbReference type="Proteomes" id="UP000435112">
    <property type="component" value="Unassembled WGS sequence"/>
</dbReference>
<dbReference type="Proteomes" id="UP000429607">
    <property type="component" value="Unassembled WGS sequence"/>
</dbReference>
<comment type="caution">
    <text evidence="3">The sequence shown here is derived from an EMBL/GenBank/DDBJ whole genome shotgun (WGS) entry which is preliminary data.</text>
</comment>
<dbReference type="EMBL" id="QXFV01003903">
    <property type="protein sequence ID" value="KAE8973039.1"/>
    <property type="molecule type" value="Genomic_DNA"/>
</dbReference>
<accession>A0A6A3HVB5</accession>
<evidence type="ECO:0000313" key="2">
    <source>
        <dbReference type="EMBL" id="KAE8973039.1"/>
    </source>
</evidence>
<evidence type="ECO:0000256" key="1">
    <source>
        <dbReference type="SAM" id="MobiDB-lite"/>
    </source>
</evidence>
<feature type="region of interest" description="Disordered" evidence="1">
    <location>
        <begin position="1"/>
        <end position="27"/>
    </location>
</feature>
<evidence type="ECO:0000313" key="3">
    <source>
        <dbReference type="EMBL" id="KAE8973631.1"/>
    </source>
</evidence>
<protein>
    <submittedName>
        <fullName evidence="3">Uncharacterized protein</fullName>
    </submittedName>
</protein>
<organism evidence="3 5">
    <name type="scientific">Phytophthora rubi</name>
    <dbReference type="NCBI Taxonomy" id="129364"/>
    <lineage>
        <taxon>Eukaryota</taxon>
        <taxon>Sar</taxon>
        <taxon>Stramenopiles</taxon>
        <taxon>Oomycota</taxon>
        <taxon>Peronosporomycetes</taxon>
        <taxon>Peronosporales</taxon>
        <taxon>Peronosporaceae</taxon>
        <taxon>Phytophthora</taxon>
    </lineage>
</organism>
<gene>
    <name evidence="2" type="ORF">PR001_g26432</name>
    <name evidence="3" type="ORF">PR002_g26146</name>
</gene>
<proteinExistence type="predicted"/>
<dbReference type="AlphaFoldDB" id="A0A6A3HVB5"/>
<name>A0A6A3HVB5_9STRA</name>
<evidence type="ECO:0000313" key="4">
    <source>
        <dbReference type="Proteomes" id="UP000429607"/>
    </source>
</evidence>
<evidence type="ECO:0000313" key="5">
    <source>
        <dbReference type="Proteomes" id="UP000435112"/>
    </source>
</evidence>
<reference evidence="4 5" key="1">
    <citation type="submission" date="2018-09" db="EMBL/GenBank/DDBJ databases">
        <title>Genomic investigation of the strawberry pathogen Phytophthora fragariae indicates pathogenicity is determined by transcriptional variation in three key races.</title>
        <authorList>
            <person name="Adams T.M."/>
            <person name="Armitage A.D."/>
            <person name="Sobczyk M.K."/>
            <person name="Bates H.J."/>
            <person name="Dunwell J.M."/>
            <person name="Nellist C.F."/>
            <person name="Harrison R.J."/>
        </authorList>
    </citation>
    <scope>NUCLEOTIDE SEQUENCE [LARGE SCALE GENOMIC DNA]</scope>
    <source>
        <strain evidence="2 4">SCRP249</strain>
        <strain evidence="3 5">SCRP324</strain>
    </source>
</reference>
<sequence length="60" mass="6724">MLAFLSVLEPKTSTEPTKKKKKKENENSEAFVGEIDRHVLANIFSFAAPPVVRGVYFESP</sequence>
<dbReference type="EMBL" id="QXFU01003665">
    <property type="protein sequence ID" value="KAE8973631.1"/>
    <property type="molecule type" value="Genomic_DNA"/>
</dbReference>